<dbReference type="Pfam" id="PF02548">
    <property type="entry name" value="Pantoate_transf"/>
    <property type="match status" value="1"/>
</dbReference>
<dbReference type="InterPro" id="IPR003700">
    <property type="entry name" value="Pantoate_hydroxy_MeTrfase"/>
</dbReference>
<evidence type="ECO:0000256" key="1">
    <source>
        <dbReference type="ARBA" id="ARBA00008676"/>
    </source>
</evidence>
<proteinExistence type="inferred from homology"/>
<dbReference type="CDD" id="cd06557">
    <property type="entry name" value="KPHMT-like"/>
    <property type="match status" value="1"/>
</dbReference>
<evidence type="ECO:0000256" key="3">
    <source>
        <dbReference type="ARBA" id="ARBA00022679"/>
    </source>
</evidence>
<dbReference type="InterPro" id="IPR040442">
    <property type="entry name" value="Pyrv_kinase-like_dom_sf"/>
</dbReference>
<sequence>MVGDSLGSVLYNYNTTRNVTLATMIEHAKSVKLGVQKSLMVVDMPYNTYRNSKEALKNAKMILKKTKCDGVKLEGGNKIVKIIKYLIKNRIPVMGHLGILPQSEKGKFRSKGKKSTERNRILKEAKILESSGVFSIVLECVEKSLAKEITSSIKIPTIGIGSSINCDGQVLVTDDLLGLNPINLRFLKKYSNLRKVINTAVSNFKKEVKKNKFPTNKYSY</sequence>
<dbReference type="InterPro" id="IPR015813">
    <property type="entry name" value="Pyrv/PenolPyrv_kinase-like_dom"/>
</dbReference>
<protein>
    <recommendedName>
        <fullName evidence="2">3-methyl-2-oxobutanoate hydroxymethyltransferase</fullName>
        <ecNumber evidence="2">2.1.2.11</ecNumber>
    </recommendedName>
</protein>
<name>A0A382D4X1_9ZZZZ</name>
<accession>A0A382D4X1</accession>
<keyword evidence="3" id="KW-0808">Transferase</keyword>
<dbReference type="GO" id="GO:0015940">
    <property type="term" value="P:pantothenate biosynthetic process"/>
    <property type="evidence" value="ECO:0007669"/>
    <property type="project" value="InterPro"/>
</dbReference>
<evidence type="ECO:0000256" key="2">
    <source>
        <dbReference type="ARBA" id="ARBA00012618"/>
    </source>
</evidence>
<reference evidence="4" key="1">
    <citation type="submission" date="2018-05" db="EMBL/GenBank/DDBJ databases">
        <authorList>
            <person name="Lanie J.A."/>
            <person name="Ng W.-L."/>
            <person name="Kazmierczak K.M."/>
            <person name="Andrzejewski T.M."/>
            <person name="Davidsen T.M."/>
            <person name="Wayne K.J."/>
            <person name="Tettelin H."/>
            <person name="Glass J.I."/>
            <person name="Rusch D."/>
            <person name="Podicherti R."/>
            <person name="Tsui H.-C.T."/>
            <person name="Winkler M.E."/>
        </authorList>
    </citation>
    <scope>NUCLEOTIDE SEQUENCE</scope>
</reference>
<gene>
    <name evidence="4" type="ORF">METZ01_LOCUS185511</name>
</gene>
<dbReference type="NCBIfam" id="TIGR00222">
    <property type="entry name" value="panB"/>
    <property type="match status" value="1"/>
</dbReference>
<dbReference type="EMBL" id="UINC01037330">
    <property type="protein sequence ID" value="SVB32657.1"/>
    <property type="molecule type" value="Genomic_DNA"/>
</dbReference>
<dbReference type="SUPFAM" id="SSF51621">
    <property type="entry name" value="Phosphoenolpyruvate/pyruvate domain"/>
    <property type="match status" value="1"/>
</dbReference>
<dbReference type="GO" id="GO:0003864">
    <property type="term" value="F:3-methyl-2-oxobutanoate hydroxymethyltransferase activity"/>
    <property type="evidence" value="ECO:0007669"/>
    <property type="project" value="UniProtKB-EC"/>
</dbReference>
<dbReference type="PANTHER" id="PTHR20881">
    <property type="entry name" value="3-METHYL-2-OXOBUTANOATE HYDROXYMETHYLTRANSFERASE"/>
    <property type="match status" value="1"/>
</dbReference>
<evidence type="ECO:0000313" key="4">
    <source>
        <dbReference type="EMBL" id="SVB32657.1"/>
    </source>
</evidence>
<organism evidence="4">
    <name type="scientific">marine metagenome</name>
    <dbReference type="NCBI Taxonomy" id="408172"/>
    <lineage>
        <taxon>unclassified sequences</taxon>
        <taxon>metagenomes</taxon>
        <taxon>ecological metagenomes</taxon>
    </lineage>
</organism>
<dbReference type="AlphaFoldDB" id="A0A382D4X1"/>
<dbReference type="PANTHER" id="PTHR20881:SF0">
    <property type="entry name" value="3-METHYL-2-OXOBUTANOATE HYDROXYMETHYLTRANSFERASE"/>
    <property type="match status" value="1"/>
</dbReference>
<comment type="similarity">
    <text evidence="1">Belongs to the PanB family.</text>
</comment>
<dbReference type="GO" id="GO:0000287">
    <property type="term" value="F:magnesium ion binding"/>
    <property type="evidence" value="ECO:0007669"/>
    <property type="project" value="TreeGrafter"/>
</dbReference>
<dbReference type="GO" id="GO:0005737">
    <property type="term" value="C:cytoplasm"/>
    <property type="evidence" value="ECO:0007669"/>
    <property type="project" value="TreeGrafter"/>
</dbReference>
<dbReference type="EC" id="2.1.2.11" evidence="2"/>
<dbReference type="Gene3D" id="3.20.20.60">
    <property type="entry name" value="Phosphoenolpyruvate-binding domains"/>
    <property type="match status" value="1"/>
</dbReference>